<sequence>MNLKYLVLALVLGTNNALASFDVLKFSGAHRLLSQKRREVVSSVAKGVKYRLSKRSSVQTEQCVLQPKPPTFPGSDGPNGTVGGSNGLINATDSSCGASGATLNITAKSGPNGNIDWINCGITDGGWKPPFVQISDIVTVELSSVLEDSTSPFQACSSYVSIFEKYGTQFDVPPILLASFAMQESTCNPKTVGEGGEQGIMQISQDKCAGAPKGDCLDPDFNIMAGTEFFADTLKGNNGDLFLTIGEYNGWSSGLTISQATAAANSSCCRCQNNLDYIHQFLNGWCQNIDAYSHDPPLGKYFNLNDCN</sequence>
<dbReference type="InterPro" id="IPR023346">
    <property type="entry name" value="Lysozyme-like_dom_sf"/>
</dbReference>
<dbReference type="Gene3D" id="1.10.530.10">
    <property type="match status" value="1"/>
</dbReference>
<evidence type="ECO:0000259" key="2">
    <source>
        <dbReference type="Pfam" id="PF01464"/>
    </source>
</evidence>
<dbReference type="Proteomes" id="UP000053477">
    <property type="component" value="Unassembled WGS sequence"/>
</dbReference>
<evidence type="ECO:0000313" key="3">
    <source>
        <dbReference type="EMBL" id="KLO04822.1"/>
    </source>
</evidence>
<keyword evidence="4" id="KW-1185">Reference proteome</keyword>
<feature type="domain" description="Transglycosylase SLT" evidence="2">
    <location>
        <begin position="162"/>
        <end position="250"/>
    </location>
</feature>
<evidence type="ECO:0000256" key="1">
    <source>
        <dbReference type="SAM" id="SignalP"/>
    </source>
</evidence>
<dbReference type="OrthoDB" id="2537480at2759"/>
<accession>A0A0H2R0P4</accession>
<dbReference type="InParanoid" id="A0A0H2R0P4"/>
<feature type="signal peptide" evidence="1">
    <location>
        <begin position="1"/>
        <end position="19"/>
    </location>
</feature>
<gene>
    <name evidence="3" type="ORF">SCHPADRAFT_862778</name>
</gene>
<dbReference type="EMBL" id="KQ086424">
    <property type="protein sequence ID" value="KLO04822.1"/>
    <property type="molecule type" value="Genomic_DNA"/>
</dbReference>
<feature type="chain" id="PRO_5005201473" evidence="1">
    <location>
        <begin position="20"/>
        <end position="308"/>
    </location>
</feature>
<name>A0A0H2R0P4_9AGAM</name>
<protein>
    <submittedName>
        <fullName evidence="3">Lysozyme-like protein</fullName>
    </submittedName>
</protein>
<dbReference type="Pfam" id="PF01464">
    <property type="entry name" value="SLT"/>
    <property type="match status" value="1"/>
</dbReference>
<organism evidence="3 4">
    <name type="scientific">Schizopora paradoxa</name>
    <dbReference type="NCBI Taxonomy" id="27342"/>
    <lineage>
        <taxon>Eukaryota</taxon>
        <taxon>Fungi</taxon>
        <taxon>Dikarya</taxon>
        <taxon>Basidiomycota</taxon>
        <taxon>Agaricomycotina</taxon>
        <taxon>Agaricomycetes</taxon>
        <taxon>Hymenochaetales</taxon>
        <taxon>Schizoporaceae</taxon>
        <taxon>Schizopora</taxon>
    </lineage>
</organism>
<dbReference type="AlphaFoldDB" id="A0A0H2R0P4"/>
<dbReference type="SUPFAM" id="SSF53955">
    <property type="entry name" value="Lysozyme-like"/>
    <property type="match status" value="1"/>
</dbReference>
<dbReference type="InterPro" id="IPR008258">
    <property type="entry name" value="Transglycosylase_SLT_dom_1"/>
</dbReference>
<keyword evidence="1" id="KW-0732">Signal</keyword>
<reference evidence="3 4" key="1">
    <citation type="submission" date="2015-04" db="EMBL/GenBank/DDBJ databases">
        <title>Complete genome sequence of Schizopora paradoxa KUC8140, a cosmopolitan wood degrader in East Asia.</title>
        <authorList>
            <consortium name="DOE Joint Genome Institute"/>
            <person name="Min B."/>
            <person name="Park H."/>
            <person name="Jang Y."/>
            <person name="Kim J.-J."/>
            <person name="Kim K.H."/>
            <person name="Pangilinan J."/>
            <person name="Lipzen A."/>
            <person name="Riley R."/>
            <person name="Grigoriev I.V."/>
            <person name="Spatafora J.W."/>
            <person name="Choi I.-G."/>
        </authorList>
    </citation>
    <scope>NUCLEOTIDE SEQUENCE [LARGE SCALE GENOMIC DNA]</scope>
    <source>
        <strain evidence="3 4">KUC8140</strain>
    </source>
</reference>
<evidence type="ECO:0000313" key="4">
    <source>
        <dbReference type="Proteomes" id="UP000053477"/>
    </source>
</evidence>
<proteinExistence type="predicted"/>